<organism evidence="1 2">
    <name type="scientific">Dillenia turbinata</name>
    <dbReference type="NCBI Taxonomy" id="194707"/>
    <lineage>
        <taxon>Eukaryota</taxon>
        <taxon>Viridiplantae</taxon>
        <taxon>Streptophyta</taxon>
        <taxon>Embryophyta</taxon>
        <taxon>Tracheophyta</taxon>
        <taxon>Spermatophyta</taxon>
        <taxon>Magnoliopsida</taxon>
        <taxon>eudicotyledons</taxon>
        <taxon>Gunneridae</taxon>
        <taxon>Pentapetalae</taxon>
        <taxon>Dilleniales</taxon>
        <taxon>Dilleniaceae</taxon>
        <taxon>Dillenia</taxon>
    </lineage>
</organism>
<dbReference type="EMBL" id="JBAMMX010000019">
    <property type="protein sequence ID" value="KAK6922051.1"/>
    <property type="molecule type" value="Genomic_DNA"/>
</dbReference>
<gene>
    <name evidence="1" type="ORF">RJ641_012558</name>
</gene>
<proteinExistence type="predicted"/>
<comment type="caution">
    <text evidence="1">The sequence shown here is derived from an EMBL/GenBank/DDBJ whole genome shotgun (WGS) entry which is preliminary data.</text>
</comment>
<accession>A0AAN8Z2D7</accession>
<reference evidence="1 2" key="1">
    <citation type="submission" date="2023-12" db="EMBL/GenBank/DDBJ databases">
        <title>A high-quality genome assembly for Dillenia turbinata (Dilleniales).</title>
        <authorList>
            <person name="Chanderbali A."/>
        </authorList>
    </citation>
    <scope>NUCLEOTIDE SEQUENCE [LARGE SCALE GENOMIC DNA]</scope>
    <source>
        <strain evidence="1">LSX21</strain>
        <tissue evidence="1">Leaf</tissue>
    </source>
</reference>
<keyword evidence="2" id="KW-1185">Reference proteome</keyword>
<dbReference type="AlphaFoldDB" id="A0AAN8Z2D7"/>
<protein>
    <submittedName>
        <fullName evidence="1">Uncharacterized protein</fullName>
    </submittedName>
</protein>
<evidence type="ECO:0000313" key="1">
    <source>
        <dbReference type="EMBL" id="KAK6922051.1"/>
    </source>
</evidence>
<dbReference type="Proteomes" id="UP001370490">
    <property type="component" value="Unassembled WGS sequence"/>
</dbReference>
<evidence type="ECO:0000313" key="2">
    <source>
        <dbReference type="Proteomes" id="UP001370490"/>
    </source>
</evidence>
<name>A0AAN8Z2D7_9MAGN</name>
<sequence length="225" mass="25519">MMRIKFLHTHMKGIICVFDNQTFDIVLLQNHEEPSPRTTEFDIRPLTFLSDASVLSIELFDALSPFSLNQVDEEKIVDFVAVKGCEVAKVLLTMSPHILQHLTFHITQAWHHQFSDFDFEFFLNSPLSSLPQSGALTPLNFSCQKKYMLYSVLEDLTSKYIEEIDSGFYDSQYLEIKASSFANCDLTMPVTSVTTKSIFTMSCLEGEEEDEDGMVLAAESSIEAL</sequence>